<proteinExistence type="inferred from homology"/>
<organism evidence="7 8">
    <name type="scientific">Acacia crassicarpa</name>
    <name type="common">northern wattle</name>
    <dbReference type="NCBI Taxonomy" id="499986"/>
    <lineage>
        <taxon>Eukaryota</taxon>
        <taxon>Viridiplantae</taxon>
        <taxon>Streptophyta</taxon>
        <taxon>Embryophyta</taxon>
        <taxon>Tracheophyta</taxon>
        <taxon>Spermatophyta</taxon>
        <taxon>Magnoliopsida</taxon>
        <taxon>eudicotyledons</taxon>
        <taxon>Gunneridae</taxon>
        <taxon>Pentapetalae</taxon>
        <taxon>rosids</taxon>
        <taxon>fabids</taxon>
        <taxon>Fabales</taxon>
        <taxon>Fabaceae</taxon>
        <taxon>Caesalpinioideae</taxon>
        <taxon>mimosoid clade</taxon>
        <taxon>Acacieae</taxon>
        <taxon>Acacia</taxon>
    </lineage>
</organism>
<keyword evidence="4 6" id="KW-1133">Transmembrane helix</keyword>
<evidence type="ECO:0000256" key="4">
    <source>
        <dbReference type="ARBA" id="ARBA00022989"/>
    </source>
</evidence>
<evidence type="ECO:0000256" key="6">
    <source>
        <dbReference type="RuleBase" id="RU367022"/>
    </source>
</evidence>
<dbReference type="AlphaFoldDB" id="A0AAE1ISP8"/>
<keyword evidence="3 6" id="KW-0187">Copper transport</keyword>
<evidence type="ECO:0000313" key="8">
    <source>
        <dbReference type="Proteomes" id="UP001293593"/>
    </source>
</evidence>
<keyword evidence="6" id="KW-0406">Ion transport</keyword>
<evidence type="ECO:0000256" key="5">
    <source>
        <dbReference type="ARBA" id="ARBA00023136"/>
    </source>
</evidence>
<dbReference type="Pfam" id="PF04145">
    <property type="entry name" value="Ctr"/>
    <property type="match status" value="1"/>
</dbReference>
<dbReference type="PANTHER" id="PTHR12483">
    <property type="entry name" value="SOLUTE CARRIER FAMILY 31 COPPER TRANSPORTERS"/>
    <property type="match status" value="1"/>
</dbReference>
<dbReference type="PANTHER" id="PTHR12483:SF24">
    <property type="entry name" value="COPPER TRANSPORTER 2-RELATED"/>
    <property type="match status" value="1"/>
</dbReference>
<keyword evidence="2 6" id="KW-0812">Transmembrane</keyword>
<evidence type="ECO:0000256" key="1">
    <source>
        <dbReference type="ARBA" id="ARBA00006921"/>
    </source>
</evidence>
<name>A0AAE1ISP8_9FABA</name>
<protein>
    <recommendedName>
        <fullName evidence="6">Copper transport protein</fullName>
    </recommendedName>
</protein>
<dbReference type="GO" id="GO:0005375">
    <property type="term" value="F:copper ion transmembrane transporter activity"/>
    <property type="evidence" value="ECO:0007669"/>
    <property type="project" value="UniProtKB-UniRule"/>
</dbReference>
<accession>A0AAE1ISP8</accession>
<dbReference type="Proteomes" id="UP001293593">
    <property type="component" value="Unassembled WGS sequence"/>
</dbReference>
<keyword evidence="6" id="KW-0813">Transport</keyword>
<dbReference type="EMBL" id="JAWXYG010000013">
    <property type="protein sequence ID" value="KAK4254909.1"/>
    <property type="molecule type" value="Genomic_DNA"/>
</dbReference>
<keyword evidence="5 6" id="KW-0472">Membrane</keyword>
<dbReference type="InterPro" id="IPR007274">
    <property type="entry name" value="Cop_transporter"/>
</dbReference>
<sequence length="155" mass="16896">MEGMSRTPSPPSSAVAASMNGTATAGMQHKMTMHMSLYWGKKAEILFPHWPDDNTAMFVLALLFVFCMALLAECLSHCRLLKPGSRSLSSGLVQTLVLALRVALSFLVMLALMSFNVPVFLVAVAGHAVGFFFFASRAFHEPDPQKQFDLPPSTC</sequence>
<evidence type="ECO:0000256" key="2">
    <source>
        <dbReference type="ARBA" id="ARBA00022692"/>
    </source>
</evidence>
<gene>
    <name evidence="7" type="ORF">QN277_007985</name>
</gene>
<keyword evidence="6" id="KW-0186">Copper</keyword>
<reference evidence="7" key="1">
    <citation type="submission" date="2023-10" db="EMBL/GenBank/DDBJ databases">
        <title>Chromosome-level genome of the transformable northern wattle, Acacia crassicarpa.</title>
        <authorList>
            <person name="Massaro I."/>
            <person name="Sinha N.R."/>
            <person name="Poethig S."/>
            <person name="Leichty A.R."/>
        </authorList>
    </citation>
    <scope>NUCLEOTIDE SEQUENCE</scope>
    <source>
        <strain evidence="7">Acra3RX</strain>
        <tissue evidence="7">Leaf</tissue>
    </source>
</reference>
<comment type="subcellular location">
    <subcellularLocation>
        <location evidence="6">Membrane</location>
        <topology evidence="6">Multi-pass membrane protein</topology>
    </subcellularLocation>
</comment>
<feature type="transmembrane region" description="Helical" evidence="6">
    <location>
        <begin position="119"/>
        <end position="139"/>
    </location>
</feature>
<evidence type="ECO:0000256" key="3">
    <source>
        <dbReference type="ARBA" id="ARBA00022796"/>
    </source>
</evidence>
<feature type="transmembrane region" description="Helical" evidence="6">
    <location>
        <begin position="88"/>
        <end position="113"/>
    </location>
</feature>
<evidence type="ECO:0000313" key="7">
    <source>
        <dbReference type="EMBL" id="KAK4254909.1"/>
    </source>
</evidence>
<comment type="caution">
    <text evidence="7">The sequence shown here is derived from an EMBL/GenBank/DDBJ whole genome shotgun (WGS) entry which is preliminary data.</text>
</comment>
<comment type="similarity">
    <text evidence="1 6">Belongs to the copper transporter (Ctr) (TC 1.A.56) family. SLC31A subfamily.</text>
</comment>
<keyword evidence="8" id="KW-1185">Reference proteome</keyword>
<dbReference type="GO" id="GO:0005886">
    <property type="term" value="C:plasma membrane"/>
    <property type="evidence" value="ECO:0007669"/>
    <property type="project" value="TreeGrafter"/>
</dbReference>
<feature type="transmembrane region" description="Helical" evidence="6">
    <location>
        <begin position="56"/>
        <end position="76"/>
    </location>
</feature>